<dbReference type="PANTHER" id="PTHR45180">
    <property type="entry name" value="OS01G0307686 PROTEIN"/>
    <property type="match status" value="1"/>
</dbReference>
<dbReference type="Gene3D" id="3.40.50.150">
    <property type="entry name" value="Vaccinia Virus protein VP39"/>
    <property type="match status" value="1"/>
</dbReference>
<protein>
    <submittedName>
        <fullName evidence="2">Methyltransferase domain-containing protein</fullName>
    </submittedName>
</protein>
<proteinExistence type="predicted"/>
<feature type="domain" description="Methyltransferase type 11" evidence="1">
    <location>
        <begin position="39"/>
        <end position="126"/>
    </location>
</feature>
<gene>
    <name evidence="2" type="ORF">SAMN04488541_100584</name>
</gene>
<organism evidence="2 3">
    <name type="scientific">Thermoflexibacter ruber</name>
    <dbReference type="NCBI Taxonomy" id="1003"/>
    <lineage>
        <taxon>Bacteria</taxon>
        <taxon>Pseudomonadati</taxon>
        <taxon>Bacteroidota</taxon>
        <taxon>Cytophagia</taxon>
        <taxon>Cytophagales</taxon>
        <taxon>Thermoflexibacteraceae</taxon>
        <taxon>Thermoflexibacter</taxon>
    </lineage>
</organism>
<dbReference type="RefSeq" id="WP_091540528.1">
    <property type="nucleotide sequence ID" value="NZ_FONY01000005.1"/>
</dbReference>
<keyword evidence="2" id="KW-0489">Methyltransferase</keyword>
<sequence>MKDLFSRNAKQYAQFRPTYPEELYSFIFQYVGNKQNAWDVGTGNGQVAQALASFFEQVYATDISQKQLDEAVRLPNIQYLCCNEYKTPFAKHTFDLITVGQAIHWFNFDLFYKEIQRVAKKGAIIAVWGYNLLQISPQIDQLIREFYKEKVGSFWDLERKYVEEAYQTIPFPFQTIANPDFQMEFFWDLAMLEGYLNTWSSVGKFIKTNGYNPINELIVSLSPFWKENEQKKIIFPIFVKLGII</sequence>
<dbReference type="SUPFAM" id="SSF53335">
    <property type="entry name" value="S-adenosyl-L-methionine-dependent methyltransferases"/>
    <property type="match status" value="1"/>
</dbReference>
<evidence type="ECO:0000313" key="2">
    <source>
        <dbReference type="EMBL" id="SFE69769.1"/>
    </source>
</evidence>
<dbReference type="CDD" id="cd02440">
    <property type="entry name" value="AdoMet_MTases"/>
    <property type="match status" value="1"/>
</dbReference>
<dbReference type="Proteomes" id="UP000199513">
    <property type="component" value="Unassembled WGS sequence"/>
</dbReference>
<dbReference type="PANTHER" id="PTHR45180:SF1">
    <property type="entry name" value="OS01G0307686 PROTEIN"/>
    <property type="match status" value="1"/>
</dbReference>
<evidence type="ECO:0000259" key="1">
    <source>
        <dbReference type="Pfam" id="PF08241"/>
    </source>
</evidence>
<keyword evidence="2" id="KW-0808">Transferase</keyword>
<dbReference type="STRING" id="1003.SAMN04488541_100584"/>
<dbReference type="OrthoDB" id="9797252at2"/>
<reference evidence="3" key="1">
    <citation type="submission" date="2016-10" db="EMBL/GenBank/DDBJ databases">
        <authorList>
            <person name="Varghese N."/>
            <person name="Submissions S."/>
        </authorList>
    </citation>
    <scope>NUCLEOTIDE SEQUENCE [LARGE SCALE GENOMIC DNA]</scope>
    <source>
        <strain>GEY</strain>
        <strain evidence="3">DSM 9560</strain>
    </source>
</reference>
<dbReference type="GO" id="GO:0008757">
    <property type="term" value="F:S-adenosylmethionine-dependent methyltransferase activity"/>
    <property type="evidence" value="ECO:0007669"/>
    <property type="project" value="InterPro"/>
</dbReference>
<dbReference type="Pfam" id="PF08241">
    <property type="entry name" value="Methyltransf_11"/>
    <property type="match status" value="1"/>
</dbReference>
<name>A0A1I2CMZ4_9BACT</name>
<accession>A0A1I2CMZ4</accession>
<dbReference type="EMBL" id="FONY01000005">
    <property type="protein sequence ID" value="SFE69769.1"/>
    <property type="molecule type" value="Genomic_DNA"/>
</dbReference>
<keyword evidence="3" id="KW-1185">Reference proteome</keyword>
<dbReference type="InterPro" id="IPR013216">
    <property type="entry name" value="Methyltransf_11"/>
</dbReference>
<evidence type="ECO:0000313" key="3">
    <source>
        <dbReference type="Proteomes" id="UP000199513"/>
    </source>
</evidence>
<dbReference type="InterPro" id="IPR029063">
    <property type="entry name" value="SAM-dependent_MTases_sf"/>
</dbReference>
<dbReference type="GO" id="GO:0032259">
    <property type="term" value="P:methylation"/>
    <property type="evidence" value="ECO:0007669"/>
    <property type="project" value="UniProtKB-KW"/>
</dbReference>
<dbReference type="AlphaFoldDB" id="A0A1I2CMZ4"/>